<feature type="transmembrane region" description="Helical" evidence="2">
    <location>
        <begin position="40"/>
        <end position="61"/>
    </location>
</feature>
<dbReference type="EMBL" id="BONC01000011">
    <property type="protein sequence ID" value="GIF55971.1"/>
    <property type="molecule type" value="Genomic_DNA"/>
</dbReference>
<sequence>MRDIQDLRRALHEESAVVPSHIDLAAVRRRGHHLQRRRHVVTATALLAAVALAVPVASALIESGSTGGQVVASSPGAGPDFLGGGVETGAVLRATDGREYDIVLGFLGTRDDAMFTVAFRDSATSSVVPWDMVSLPRAPDGDIAGKRPGDPSHRFYSAQLLLEPGRLLDLGIFSGPARGITVASEGKTSDATVAVNSATGWTLFWVVRDAKPLPPEAYTTERGYTGPESITVTAYGADGTAAGTATSSGAARADLSRIGGGVQNPRDHEPADDNPAPNASFAATPD</sequence>
<feature type="compositionally biased region" description="Low complexity" evidence="1">
    <location>
        <begin position="242"/>
        <end position="253"/>
    </location>
</feature>
<keyword evidence="4" id="KW-1185">Reference proteome</keyword>
<evidence type="ECO:0000313" key="3">
    <source>
        <dbReference type="EMBL" id="GIF55971.1"/>
    </source>
</evidence>
<organism evidence="3 4">
    <name type="scientific">Asanoa iriomotensis</name>
    <dbReference type="NCBI Taxonomy" id="234613"/>
    <lineage>
        <taxon>Bacteria</taxon>
        <taxon>Bacillati</taxon>
        <taxon>Actinomycetota</taxon>
        <taxon>Actinomycetes</taxon>
        <taxon>Micromonosporales</taxon>
        <taxon>Micromonosporaceae</taxon>
        <taxon>Asanoa</taxon>
    </lineage>
</organism>
<keyword evidence="2" id="KW-0472">Membrane</keyword>
<dbReference type="RefSeq" id="WP_203701770.1">
    <property type="nucleotide sequence ID" value="NZ_BAAALU010000008.1"/>
</dbReference>
<proteinExistence type="predicted"/>
<evidence type="ECO:0000256" key="1">
    <source>
        <dbReference type="SAM" id="MobiDB-lite"/>
    </source>
</evidence>
<name>A0ABQ4BZN8_9ACTN</name>
<comment type="caution">
    <text evidence="3">The sequence shown here is derived from an EMBL/GenBank/DDBJ whole genome shotgun (WGS) entry which is preliminary data.</text>
</comment>
<feature type="region of interest" description="Disordered" evidence="1">
    <location>
        <begin position="242"/>
        <end position="286"/>
    </location>
</feature>
<dbReference type="Proteomes" id="UP000624325">
    <property type="component" value="Unassembled WGS sequence"/>
</dbReference>
<keyword evidence="2" id="KW-0812">Transmembrane</keyword>
<gene>
    <name evidence="3" type="ORF">Air01nite_20660</name>
</gene>
<evidence type="ECO:0008006" key="5">
    <source>
        <dbReference type="Google" id="ProtNLM"/>
    </source>
</evidence>
<reference evidence="3 4" key="1">
    <citation type="submission" date="2021-01" db="EMBL/GenBank/DDBJ databases">
        <title>Whole genome shotgun sequence of Asanoa iriomotensis NBRC 100142.</title>
        <authorList>
            <person name="Komaki H."/>
            <person name="Tamura T."/>
        </authorList>
    </citation>
    <scope>NUCLEOTIDE SEQUENCE [LARGE SCALE GENOMIC DNA]</scope>
    <source>
        <strain evidence="3 4">NBRC 100142</strain>
    </source>
</reference>
<evidence type="ECO:0000256" key="2">
    <source>
        <dbReference type="SAM" id="Phobius"/>
    </source>
</evidence>
<protein>
    <recommendedName>
        <fullName evidence="5">DUF4179 domain-containing protein</fullName>
    </recommendedName>
</protein>
<evidence type="ECO:0000313" key="4">
    <source>
        <dbReference type="Proteomes" id="UP000624325"/>
    </source>
</evidence>
<keyword evidence="2" id="KW-1133">Transmembrane helix</keyword>
<accession>A0ABQ4BZN8</accession>